<comment type="similarity">
    <text evidence="1 3">Belongs to the peptidase A1 family.</text>
</comment>
<feature type="compositionally biased region" description="Basic and acidic residues" evidence="4">
    <location>
        <begin position="617"/>
        <end position="637"/>
    </location>
</feature>
<dbReference type="PANTHER" id="PTHR47966">
    <property type="entry name" value="BETA-SITE APP-CLEAVING ENZYME, ISOFORM A-RELATED"/>
    <property type="match status" value="1"/>
</dbReference>
<keyword evidence="5" id="KW-0812">Transmembrane</keyword>
<proteinExistence type="inferred from homology"/>
<gene>
    <name evidence="8" type="ORF">M408DRAFT_328698</name>
</gene>
<feature type="compositionally biased region" description="Polar residues" evidence="4">
    <location>
        <begin position="773"/>
        <end position="784"/>
    </location>
</feature>
<feature type="compositionally biased region" description="Low complexity" evidence="4">
    <location>
        <begin position="869"/>
        <end position="886"/>
    </location>
</feature>
<dbReference type="InterPro" id="IPR001461">
    <property type="entry name" value="Aspartic_peptidase_A1"/>
</dbReference>
<feature type="compositionally biased region" description="Polar residues" evidence="4">
    <location>
        <begin position="887"/>
        <end position="906"/>
    </location>
</feature>
<feature type="compositionally biased region" description="Polar residues" evidence="4">
    <location>
        <begin position="848"/>
        <end position="858"/>
    </location>
</feature>
<reference evidence="9" key="2">
    <citation type="submission" date="2015-01" db="EMBL/GenBank/DDBJ databases">
        <title>Evolutionary Origins and Diversification of the Mycorrhizal Mutualists.</title>
        <authorList>
            <consortium name="DOE Joint Genome Institute"/>
            <consortium name="Mycorrhizal Genomics Consortium"/>
            <person name="Kohler A."/>
            <person name="Kuo A."/>
            <person name="Nagy L.G."/>
            <person name="Floudas D."/>
            <person name="Copeland A."/>
            <person name="Barry K.W."/>
            <person name="Cichocki N."/>
            <person name="Veneault-Fourrey C."/>
            <person name="LaButti K."/>
            <person name="Lindquist E.A."/>
            <person name="Lipzen A."/>
            <person name="Lundell T."/>
            <person name="Morin E."/>
            <person name="Murat C."/>
            <person name="Riley R."/>
            <person name="Ohm R."/>
            <person name="Sun H."/>
            <person name="Tunlid A."/>
            <person name="Henrissat B."/>
            <person name="Grigoriev I.V."/>
            <person name="Hibbett D.S."/>
            <person name="Martin F."/>
        </authorList>
    </citation>
    <scope>NUCLEOTIDE SEQUENCE [LARGE SCALE GENOMIC DNA]</scope>
    <source>
        <strain evidence="9">MAFF 305830</strain>
    </source>
</reference>
<keyword evidence="3" id="KW-0378">Hydrolase</keyword>
<dbReference type="AlphaFoldDB" id="A0A0C3BD95"/>
<evidence type="ECO:0000256" key="6">
    <source>
        <dbReference type="SAM" id="SignalP"/>
    </source>
</evidence>
<dbReference type="InterPro" id="IPR033121">
    <property type="entry name" value="PEPTIDASE_A1"/>
</dbReference>
<dbReference type="GO" id="GO:0004190">
    <property type="term" value="F:aspartic-type endopeptidase activity"/>
    <property type="evidence" value="ECO:0007669"/>
    <property type="project" value="UniProtKB-KW"/>
</dbReference>
<evidence type="ECO:0000313" key="9">
    <source>
        <dbReference type="Proteomes" id="UP000054097"/>
    </source>
</evidence>
<feature type="compositionally biased region" description="Polar residues" evidence="4">
    <location>
        <begin position="520"/>
        <end position="546"/>
    </location>
</feature>
<evidence type="ECO:0000256" key="4">
    <source>
        <dbReference type="SAM" id="MobiDB-lite"/>
    </source>
</evidence>
<dbReference type="InterPro" id="IPR034164">
    <property type="entry name" value="Pepsin-like_dom"/>
</dbReference>
<feature type="compositionally biased region" description="Polar residues" evidence="4">
    <location>
        <begin position="696"/>
        <end position="742"/>
    </location>
</feature>
<dbReference type="PANTHER" id="PTHR47966:SF51">
    <property type="entry name" value="BETA-SITE APP-CLEAVING ENZYME, ISOFORM A-RELATED"/>
    <property type="match status" value="1"/>
</dbReference>
<feature type="transmembrane region" description="Helical" evidence="5">
    <location>
        <begin position="433"/>
        <end position="460"/>
    </location>
</feature>
<organism evidence="8 9">
    <name type="scientific">Serendipita vermifera MAFF 305830</name>
    <dbReference type="NCBI Taxonomy" id="933852"/>
    <lineage>
        <taxon>Eukaryota</taxon>
        <taxon>Fungi</taxon>
        <taxon>Dikarya</taxon>
        <taxon>Basidiomycota</taxon>
        <taxon>Agaricomycotina</taxon>
        <taxon>Agaricomycetes</taxon>
        <taxon>Sebacinales</taxon>
        <taxon>Serendipitaceae</taxon>
        <taxon>Serendipita</taxon>
    </lineage>
</organism>
<feature type="region of interest" description="Disordered" evidence="4">
    <location>
        <begin position="469"/>
        <end position="936"/>
    </location>
</feature>
<feature type="chain" id="PRO_5002161530" description="Peptidase A1 domain-containing protein" evidence="6">
    <location>
        <begin position="18"/>
        <end position="936"/>
    </location>
</feature>
<dbReference type="HOGENOM" id="CLU_313123_0_0_1"/>
<feature type="signal peptide" evidence="6">
    <location>
        <begin position="1"/>
        <end position="17"/>
    </location>
</feature>
<dbReference type="OrthoDB" id="2747330at2759"/>
<dbReference type="Proteomes" id="UP000054097">
    <property type="component" value="Unassembled WGS sequence"/>
</dbReference>
<keyword evidence="5" id="KW-1133">Transmembrane helix</keyword>
<dbReference type="STRING" id="933852.A0A0C3BD95"/>
<keyword evidence="5" id="KW-0472">Membrane</keyword>
<dbReference type="GO" id="GO:0006508">
    <property type="term" value="P:proteolysis"/>
    <property type="evidence" value="ECO:0007669"/>
    <property type="project" value="UniProtKB-KW"/>
</dbReference>
<feature type="compositionally biased region" description="Gly residues" evidence="4">
    <location>
        <begin position="812"/>
        <end position="829"/>
    </location>
</feature>
<keyword evidence="2 3" id="KW-0064">Aspartyl protease</keyword>
<dbReference type="CDD" id="cd05471">
    <property type="entry name" value="pepsin_like"/>
    <property type="match status" value="1"/>
</dbReference>
<keyword evidence="6" id="KW-0732">Signal</keyword>
<evidence type="ECO:0000256" key="2">
    <source>
        <dbReference type="ARBA" id="ARBA00022750"/>
    </source>
</evidence>
<dbReference type="PROSITE" id="PS00141">
    <property type="entry name" value="ASP_PROTEASE"/>
    <property type="match status" value="1"/>
</dbReference>
<dbReference type="PRINTS" id="PR00792">
    <property type="entry name" value="PEPSIN"/>
</dbReference>
<feature type="compositionally biased region" description="Pro residues" evidence="4">
    <location>
        <begin position="920"/>
        <end position="936"/>
    </location>
</feature>
<keyword evidence="9" id="KW-1185">Reference proteome</keyword>
<dbReference type="PROSITE" id="PS51767">
    <property type="entry name" value="PEPTIDASE_A1"/>
    <property type="match status" value="1"/>
</dbReference>
<evidence type="ECO:0000256" key="3">
    <source>
        <dbReference type="RuleBase" id="RU000454"/>
    </source>
</evidence>
<feature type="compositionally biased region" description="Low complexity" evidence="4">
    <location>
        <begin position="593"/>
        <end position="610"/>
    </location>
</feature>
<dbReference type="Gene3D" id="2.40.70.10">
    <property type="entry name" value="Acid Proteases"/>
    <property type="match status" value="2"/>
</dbReference>
<evidence type="ECO:0000259" key="7">
    <source>
        <dbReference type="PROSITE" id="PS51767"/>
    </source>
</evidence>
<evidence type="ECO:0000256" key="1">
    <source>
        <dbReference type="ARBA" id="ARBA00007447"/>
    </source>
</evidence>
<reference evidence="8 9" key="1">
    <citation type="submission" date="2014-04" db="EMBL/GenBank/DDBJ databases">
        <authorList>
            <consortium name="DOE Joint Genome Institute"/>
            <person name="Kuo A."/>
            <person name="Zuccaro A."/>
            <person name="Kohler A."/>
            <person name="Nagy L.G."/>
            <person name="Floudas D."/>
            <person name="Copeland A."/>
            <person name="Barry K.W."/>
            <person name="Cichocki N."/>
            <person name="Veneault-Fourrey C."/>
            <person name="LaButti K."/>
            <person name="Lindquist E.A."/>
            <person name="Lipzen A."/>
            <person name="Lundell T."/>
            <person name="Morin E."/>
            <person name="Murat C."/>
            <person name="Sun H."/>
            <person name="Tunlid A."/>
            <person name="Henrissat B."/>
            <person name="Grigoriev I.V."/>
            <person name="Hibbett D.S."/>
            <person name="Martin F."/>
            <person name="Nordberg H.P."/>
            <person name="Cantor M.N."/>
            <person name="Hua S.X."/>
        </authorList>
    </citation>
    <scope>NUCLEOTIDE SEQUENCE [LARGE SCALE GENOMIC DNA]</scope>
    <source>
        <strain evidence="8 9">MAFF 305830</strain>
    </source>
</reference>
<dbReference type="EMBL" id="KN824288">
    <property type="protein sequence ID" value="KIM29426.1"/>
    <property type="molecule type" value="Genomic_DNA"/>
</dbReference>
<keyword evidence="3" id="KW-0645">Protease</keyword>
<name>A0A0C3BD95_SERVB</name>
<dbReference type="InterPro" id="IPR021109">
    <property type="entry name" value="Peptidase_aspartic_dom_sf"/>
</dbReference>
<feature type="compositionally biased region" description="Low complexity" evidence="4">
    <location>
        <begin position="507"/>
        <end position="519"/>
    </location>
</feature>
<accession>A0A0C3BD95</accession>
<sequence>MRYLTLFLLSPSYLALALRLELTGRSLASLKSFTNNVLAATDDDHLDSVTSTRDVLYIANVTIEGTSYPLQMDTGSSDLWVDMGSNQPARVTTTSYNLTYGTGYAYGPIARGPVSFADYEIPDQAYLQFKDGANPVFHFGAVGIVGLGFTGLSHIDAAVDTGGATWGRSLLYNIFALNPTEPNFIAMALERDSDETNTVLGSLGVGELADEYVDVKDSPKIPLFPPEGSTRWTVMLDSFAVNGANQNITSAVTDVPTGRAVVLLDSGTTYSYAPPSVANAIYSGIPGAVLDTTANQWSVPCSAGVRLTLWIAGQPFDIHPLDVVVPSLSDATKCIGSFMPTQVSVGASEFDWIVGTNVLRSLYAVYDFGDFDDNNQMGNPYIQLLSVVDINQAASTFQASRGGTVNVNSGNGVASASVSVESTSDKLDKLVKIIPILFAIAGANALILITLLVLGIWMFCHFRKQKARKQKNPPLPLTTMASSNHNYEAVPTADNDGRPSSAHTRRSMSAMSRSISKHSLSGNGINELTSHPNASQSSLVRPSINVSRDDDAGSIRSMRVPVGSDSRRSSRLTPPGDMAPIKTRHSRVPSNLATASPTTPTTPRIATTPPQEDDELTDAKLMPHDENAEADITDKHASVSKPKRRTFEPPPPISTGYRKSMASDMSASPTVAGSEGGHMMGGRERTISTYKDGPPRQSSLNNEITPGSALSPSPTESSYQDARQSYYSNPNASVTGLPQSAANGHHDSPNTGRMQPSSAAATPSVPVVMEETPGQQQQDSTASGLSRKETQRAAFMAALDEPLPAPRRPRVAGGGGYGGSHGTGGGGLSVGMQDQQARMSAYHALAPSQDQYDNSQYRHSYAAPPQGSPRVPAGFAGAGVGARQFQQEYAASGSPQRSSYASNSGSRRGPYTSNSSPFNPQQPPSSAPPYPPSGSS</sequence>
<feature type="domain" description="Peptidase A1" evidence="7">
    <location>
        <begin position="57"/>
        <end position="380"/>
    </location>
</feature>
<feature type="compositionally biased region" description="Polar residues" evidence="4">
    <location>
        <begin position="749"/>
        <end position="761"/>
    </location>
</feature>
<evidence type="ECO:0000256" key="5">
    <source>
        <dbReference type="SAM" id="Phobius"/>
    </source>
</evidence>
<dbReference type="SUPFAM" id="SSF50630">
    <property type="entry name" value="Acid proteases"/>
    <property type="match status" value="1"/>
</dbReference>
<protein>
    <recommendedName>
        <fullName evidence="7">Peptidase A1 domain-containing protein</fullName>
    </recommendedName>
</protein>
<dbReference type="Pfam" id="PF00026">
    <property type="entry name" value="Asp"/>
    <property type="match status" value="1"/>
</dbReference>
<evidence type="ECO:0000313" key="8">
    <source>
        <dbReference type="EMBL" id="KIM29426.1"/>
    </source>
</evidence>
<dbReference type="InterPro" id="IPR001969">
    <property type="entry name" value="Aspartic_peptidase_AS"/>
</dbReference>